<reference evidence="1 2" key="1">
    <citation type="submission" date="2020-04" db="EMBL/GenBank/DDBJ databases">
        <authorList>
            <person name="Hitch T.C.A."/>
            <person name="Wylensek D."/>
            <person name="Clavel T."/>
        </authorList>
    </citation>
    <scope>NUCLEOTIDE SEQUENCE [LARGE SCALE GENOMIC DNA]</scope>
    <source>
        <strain evidence="1 2">BSM-383-APC-22F</strain>
    </source>
</reference>
<gene>
    <name evidence="1" type="ORF">HF861_07945</name>
</gene>
<dbReference type="Proteomes" id="UP000540014">
    <property type="component" value="Unassembled WGS sequence"/>
</dbReference>
<sequence length="72" mass="8528">MFVRVIPNNKGKKKTYFCDLVESFRDQKGAPKHRVVVKLGQFDQEHLPYIRAAYARDPNLVFQKEKVKYSKQ</sequence>
<name>A0A7X9RJ79_9FIRM</name>
<comment type="caution">
    <text evidence="1">The sequence shown here is derived from an EMBL/GenBank/DDBJ whole genome shotgun (WGS) entry which is preliminary data.</text>
</comment>
<accession>A0A7X9RJ79</accession>
<organism evidence="1 2">
    <name type="scientific">Faecalicoccus pleomorphus</name>
    <dbReference type="NCBI Taxonomy" id="1323"/>
    <lineage>
        <taxon>Bacteria</taxon>
        <taxon>Bacillati</taxon>
        <taxon>Bacillota</taxon>
        <taxon>Erysipelotrichia</taxon>
        <taxon>Erysipelotrichales</taxon>
        <taxon>Erysipelotrichaceae</taxon>
        <taxon>Faecalicoccus</taxon>
    </lineage>
</organism>
<proteinExistence type="predicted"/>
<protein>
    <submittedName>
        <fullName evidence="1">Uncharacterized protein</fullName>
    </submittedName>
</protein>
<dbReference type="RefSeq" id="WP_168965778.1">
    <property type="nucleotide sequence ID" value="NZ_JABAFR010000018.1"/>
</dbReference>
<evidence type="ECO:0000313" key="1">
    <source>
        <dbReference type="EMBL" id="NME44813.1"/>
    </source>
</evidence>
<dbReference type="AlphaFoldDB" id="A0A7X9RJ79"/>
<evidence type="ECO:0000313" key="2">
    <source>
        <dbReference type="Proteomes" id="UP000540014"/>
    </source>
</evidence>
<dbReference type="EMBL" id="JABAFR010000018">
    <property type="protein sequence ID" value="NME44813.1"/>
    <property type="molecule type" value="Genomic_DNA"/>
</dbReference>